<gene>
    <name evidence="1" type="ORF">AAGT95_06570</name>
</gene>
<dbReference type="EMBL" id="CP151919">
    <property type="protein sequence ID" value="XAD55635.1"/>
    <property type="molecule type" value="Genomic_DNA"/>
</dbReference>
<reference evidence="1 2" key="1">
    <citation type="submission" date="2024-04" db="EMBL/GenBank/DDBJ databases">
        <title>Salinicola lusitanus LLJ914,a marine bacterium isolated from the Okinawa Trough.</title>
        <authorList>
            <person name="Li J."/>
        </authorList>
    </citation>
    <scope>NUCLEOTIDE SEQUENCE [LARGE SCALE GENOMIC DNA]</scope>
    <source>
        <strain evidence="1 2">LLJ914</strain>
    </source>
</reference>
<sequence length="426" mass="48400">MAQEKIKFDVPDSPFPFIPPIAELLSWLGGPTGLHTPIYWLHQDLRLNKPDLKTLRKACQEGVTPRIAEMIEANIHQGAREKGFIELLEEAVPTEPVVKATNGTKWLRAARGLLEGANRHQPTKLELPRTFAFLEQRSVAEGQMMLAFHRANNTNVSQVERLARIQTAFCETCRHHTLLAPQEIQIYSNVVVDANRSGQSKSLELVADALKLTFSLRTDFYHQLLASFMADMLPLRETLQLSADLDDALVVHGAMGQLTPKLKQGKLVTPTYQLYELWRGSFSAPNERPLSYRAMALHLPRPEGSRTRVNENACLQDILDAADETRRRQLKEWRSGTVPQADHLTKFLESLTGEVYGAFLPFIITRAATAWTQWIEYERVHLDSLVKKVPALDDYINFEWILAKFSQYPEYWQHAMAQAAKGQPEP</sequence>
<accession>A0ABZ3CX66</accession>
<dbReference type="Proteomes" id="UP001453229">
    <property type="component" value="Chromosome"/>
</dbReference>
<evidence type="ECO:0000313" key="2">
    <source>
        <dbReference type="Proteomes" id="UP001453229"/>
    </source>
</evidence>
<dbReference type="RefSeq" id="WP_342595956.1">
    <property type="nucleotide sequence ID" value="NZ_CP151919.1"/>
</dbReference>
<protein>
    <submittedName>
        <fullName evidence="1">Uncharacterized protein</fullName>
    </submittedName>
</protein>
<evidence type="ECO:0000313" key="1">
    <source>
        <dbReference type="EMBL" id="XAD55635.1"/>
    </source>
</evidence>
<name>A0ABZ3CX66_9GAMM</name>
<proteinExistence type="predicted"/>
<keyword evidence="2" id="KW-1185">Reference proteome</keyword>
<organism evidence="1 2">
    <name type="scientific">Salinicola lusitanus</name>
    <dbReference type="NCBI Taxonomy" id="1949085"/>
    <lineage>
        <taxon>Bacteria</taxon>
        <taxon>Pseudomonadati</taxon>
        <taxon>Pseudomonadota</taxon>
        <taxon>Gammaproteobacteria</taxon>
        <taxon>Oceanospirillales</taxon>
        <taxon>Halomonadaceae</taxon>
        <taxon>Salinicola</taxon>
    </lineage>
</organism>